<dbReference type="Gene3D" id="2.60.40.1220">
    <property type="match status" value="1"/>
</dbReference>
<comment type="caution">
    <text evidence="7">The sequence shown here is derived from an EMBL/GenBank/DDBJ whole genome shotgun (WGS) entry which is preliminary data.</text>
</comment>
<keyword evidence="2" id="KW-0479">Metal-binding</keyword>
<keyword evidence="5" id="KW-0812">Transmembrane</keyword>
<evidence type="ECO:0000259" key="6">
    <source>
        <dbReference type="Pfam" id="PF04234"/>
    </source>
</evidence>
<evidence type="ECO:0000256" key="5">
    <source>
        <dbReference type="SAM" id="Phobius"/>
    </source>
</evidence>
<dbReference type="RefSeq" id="WP_345626646.1">
    <property type="nucleotide sequence ID" value="NZ_BAABJQ010000003.1"/>
</dbReference>
<name>A0ABP9RM70_9ACTN</name>
<comment type="subcellular location">
    <subcellularLocation>
        <location evidence="1">Cell envelope</location>
    </subcellularLocation>
</comment>
<evidence type="ECO:0000256" key="3">
    <source>
        <dbReference type="ARBA" id="ARBA00022729"/>
    </source>
</evidence>
<evidence type="ECO:0000256" key="1">
    <source>
        <dbReference type="ARBA" id="ARBA00004196"/>
    </source>
</evidence>
<evidence type="ECO:0000313" key="8">
    <source>
        <dbReference type="Proteomes" id="UP001501570"/>
    </source>
</evidence>
<proteinExistence type="predicted"/>
<dbReference type="PANTHER" id="PTHR34820:SF4">
    <property type="entry name" value="INNER MEMBRANE PROTEIN YEBZ"/>
    <property type="match status" value="1"/>
</dbReference>
<keyword evidence="8" id="KW-1185">Reference proteome</keyword>
<dbReference type="InterPro" id="IPR007348">
    <property type="entry name" value="CopC_dom"/>
</dbReference>
<organism evidence="7 8">
    <name type="scientific">Rugosimonospora acidiphila</name>
    <dbReference type="NCBI Taxonomy" id="556531"/>
    <lineage>
        <taxon>Bacteria</taxon>
        <taxon>Bacillati</taxon>
        <taxon>Actinomycetota</taxon>
        <taxon>Actinomycetes</taxon>
        <taxon>Micromonosporales</taxon>
        <taxon>Micromonosporaceae</taxon>
        <taxon>Rugosimonospora</taxon>
    </lineage>
</organism>
<feature type="transmembrane region" description="Helical" evidence="5">
    <location>
        <begin position="20"/>
        <end position="42"/>
    </location>
</feature>
<dbReference type="EMBL" id="BAABJQ010000003">
    <property type="protein sequence ID" value="GAA5179821.1"/>
    <property type="molecule type" value="Genomic_DNA"/>
</dbReference>
<keyword evidence="5" id="KW-1133">Transmembrane helix</keyword>
<gene>
    <name evidence="7" type="ORF">GCM10023322_10740</name>
</gene>
<dbReference type="InterPro" id="IPR014756">
    <property type="entry name" value="Ig_E-set"/>
</dbReference>
<accession>A0ABP9RM70</accession>
<dbReference type="Pfam" id="PF04234">
    <property type="entry name" value="CopC"/>
    <property type="match status" value="1"/>
</dbReference>
<dbReference type="PANTHER" id="PTHR34820">
    <property type="entry name" value="INNER MEMBRANE PROTEIN YEBZ"/>
    <property type="match status" value="1"/>
</dbReference>
<dbReference type="InterPro" id="IPR014755">
    <property type="entry name" value="Cu-Rt/internalin_Ig-like"/>
</dbReference>
<keyword evidence="4" id="KW-0186">Copper</keyword>
<feature type="domain" description="CopC" evidence="6">
    <location>
        <begin position="43"/>
        <end position="134"/>
    </location>
</feature>
<protein>
    <submittedName>
        <fullName evidence="7">Copper resistance protein CopC</fullName>
    </submittedName>
</protein>
<keyword evidence="5" id="KW-0472">Membrane</keyword>
<evidence type="ECO:0000256" key="2">
    <source>
        <dbReference type="ARBA" id="ARBA00022723"/>
    </source>
</evidence>
<sequence length="193" mass="20590">MTIKPETPSRPDRRRRPWPVRLAASTATIIVVVLAAASPAWAHSRLEHTDPADGATLTAQISTVTLTFNEMVRGQFTTVVVNGPGKVSYSEGHVQVIDDDVRQKVYPLHSGGYTVAWRAISADGHPVEGQFHFTMKLAADQEPTTNPPATQAASAGGGGRSNRLWLWGGAAAVVVVIVALVLGLTRRRAVNAP</sequence>
<keyword evidence="3" id="KW-0732">Signal</keyword>
<reference evidence="8" key="1">
    <citation type="journal article" date="2019" name="Int. J. Syst. Evol. Microbiol.">
        <title>The Global Catalogue of Microorganisms (GCM) 10K type strain sequencing project: providing services to taxonomists for standard genome sequencing and annotation.</title>
        <authorList>
            <consortium name="The Broad Institute Genomics Platform"/>
            <consortium name="The Broad Institute Genome Sequencing Center for Infectious Disease"/>
            <person name="Wu L."/>
            <person name="Ma J."/>
        </authorList>
    </citation>
    <scope>NUCLEOTIDE SEQUENCE [LARGE SCALE GENOMIC DNA]</scope>
    <source>
        <strain evidence="8">JCM 18304</strain>
    </source>
</reference>
<evidence type="ECO:0000256" key="4">
    <source>
        <dbReference type="ARBA" id="ARBA00023008"/>
    </source>
</evidence>
<dbReference type="SUPFAM" id="SSF81296">
    <property type="entry name" value="E set domains"/>
    <property type="match status" value="1"/>
</dbReference>
<evidence type="ECO:0000313" key="7">
    <source>
        <dbReference type="EMBL" id="GAA5179821.1"/>
    </source>
</evidence>
<feature type="transmembrane region" description="Helical" evidence="5">
    <location>
        <begin position="164"/>
        <end position="184"/>
    </location>
</feature>
<dbReference type="Proteomes" id="UP001501570">
    <property type="component" value="Unassembled WGS sequence"/>
</dbReference>
<dbReference type="InterPro" id="IPR032694">
    <property type="entry name" value="CopC/D"/>
</dbReference>